<accession>A0A921JX16</accession>
<dbReference type="Proteomes" id="UP000721920">
    <property type="component" value="Unassembled WGS sequence"/>
</dbReference>
<evidence type="ECO:0000313" key="2">
    <source>
        <dbReference type="Proteomes" id="UP000721920"/>
    </source>
</evidence>
<proteinExistence type="predicted"/>
<protein>
    <submittedName>
        <fullName evidence="1">Uncharacterized protein</fullName>
    </submittedName>
</protein>
<feature type="non-terminal residue" evidence="1">
    <location>
        <position position="1"/>
    </location>
</feature>
<dbReference type="AlphaFoldDB" id="A0A921JX16"/>
<evidence type="ECO:0000313" key="1">
    <source>
        <dbReference type="EMBL" id="HJE87429.1"/>
    </source>
</evidence>
<gene>
    <name evidence="1" type="ORF">K8U88_07555</name>
</gene>
<name>A0A921JX16_9LACO</name>
<organism evidence="1 2">
    <name type="scientific">Levilactobacillus hammesii</name>
    <dbReference type="NCBI Taxonomy" id="267633"/>
    <lineage>
        <taxon>Bacteria</taxon>
        <taxon>Bacillati</taxon>
        <taxon>Bacillota</taxon>
        <taxon>Bacilli</taxon>
        <taxon>Lactobacillales</taxon>
        <taxon>Lactobacillaceae</taxon>
        <taxon>Levilactobacillus</taxon>
    </lineage>
</organism>
<dbReference type="EMBL" id="DYXN01000114">
    <property type="protein sequence ID" value="HJE87429.1"/>
    <property type="molecule type" value="Genomic_DNA"/>
</dbReference>
<reference evidence="1" key="2">
    <citation type="submission" date="2021-09" db="EMBL/GenBank/DDBJ databases">
        <authorList>
            <person name="Gilroy R."/>
        </authorList>
    </citation>
    <scope>NUCLEOTIDE SEQUENCE</scope>
    <source>
        <strain evidence="1">CHK173-2145</strain>
    </source>
</reference>
<reference evidence="1" key="1">
    <citation type="journal article" date="2021" name="PeerJ">
        <title>Extensive microbial diversity within the chicken gut microbiome revealed by metagenomics and culture.</title>
        <authorList>
            <person name="Gilroy R."/>
            <person name="Ravi A."/>
            <person name="Getino M."/>
            <person name="Pursley I."/>
            <person name="Horton D.L."/>
            <person name="Alikhan N.F."/>
            <person name="Baker D."/>
            <person name="Gharbi K."/>
            <person name="Hall N."/>
            <person name="Watson M."/>
            <person name="Adriaenssens E.M."/>
            <person name="Foster-Nyarko E."/>
            <person name="Jarju S."/>
            <person name="Secka A."/>
            <person name="Antonio M."/>
            <person name="Oren A."/>
            <person name="Chaudhuri R.R."/>
            <person name="La Ragione R."/>
            <person name="Hildebrand F."/>
            <person name="Pallen M.J."/>
        </authorList>
    </citation>
    <scope>NUCLEOTIDE SEQUENCE</scope>
    <source>
        <strain evidence="1">CHK173-2145</strain>
    </source>
</reference>
<comment type="caution">
    <text evidence="1">The sequence shown here is derived from an EMBL/GenBank/DDBJ whole genome shotgun (WGS) entry which is preliminary data.</text>
</comment>
<sequence length="225" mass="24391">ANSKTTNTGKMYVKSTKHITWTQWLNLPAFGADGNGIPLYNVDNVPYDEDGFPYVSNKMGSASPIEVTQIKSEFTAAAYAAIPDKTNTYYLSDKNALYHPTNPEVGQAIRDKIPSDTSIANAKQTQAQAGNRVAEISSNFTLANMSVGQSKTAQMWSSVYGNLKLSEAARNTFTIQPADSSIVSVPSKTTTGKFTITARRTGSTTIKVISVNNPNLFETFTINVK</sequence>